<evidence type="ECO:0000313" key="7">
    <source>
        <dbReference type="Proteomes" id="UP001642484"/>
    </source>
</evidence>
<feature type="compositionally biased region" description="Basic and acidic residues" evidence="4">
    <location>
        <begin position="23"/>
        <end position="39"/>
    </location>
</feature>
<evidence type="ECO:0000256" key="4">
    <source>
        <dbReference type="SAM" id="MobiDB-lite"/>
    </source>
</evidence>
<dbReference type="PANTHER" id="PTHR23316">
    <property type="entry name" value="IMPORTIN ALPHA"/>
    <property type="match status" value="1"/>
</dbReference>
<comment type="similarity">
    <text evidence="1">Belongs to the importin alpha family.</text>
</comment>
<protein>
    <recommendedName>
        <fullName evidence="5">PsbP C-terminal domain-containing protein</fullName>
    </recommendedName>
</protein>
<dbReference type="InterPro" id="IPR011989">
    <property type="entry name" value="ARM-like"/>
</dbReference>
<keyword evidence="7" id="KW-1185">Reference proteome</keyword>
<evidence type="ECO:0000256" key="2">
    <source>
        <dbReference type="ARBA" id="ARBA00022448"/>
    </source>
</evidence>
<dbReference type="SUPFAM" id="SSF48371">
    <property type="entry name" value="ARM repeat"/>
    <property type="match status" value="1"/>
</dbReference>
<dbReference type="Gene3D" id="3.40.1000.10">
    <property type="entry name" value="Mog1/PsbP, alpha/beta/alpha sandwich"/>
    <property type="match status" value="1"/>
</dbReference>
<dbReference type="EMBL" id="CAXAMN010013447">
    <property type="protein sequence ID" value="CAK9040845.1"/>
    <property type="molecule type" value="Genomic_DNA"/>
</dbReference>
<evidence type="ECO:0000256" key="3">
    <source>
        <dbReference type="ARBA" id="ARBA00022927"/>
    </source>
</evidence>
<accession>A0ABP0LNW7</accession>
<dbReference type="InterPro" id="IPR002683">
    <property type="entry name" value="PsbP_C"/>
</dbReference>
<reference evidence="6 7" key="1">
    <citation type="submission" date="2024-02" db="EMBL/GenBank/DDBJ databases">
        <authorList>
            <person name="Chen Y."/>
            <person name="Shah S."/>
            <person name="Dougan E. K."/>
            <person name="Thang M."/>
            <person name="Chan C."/>
        </authorList>
    </citation>
    <scope>NUCLEOTIDE SEQUENCE [LARGE SCALE GENOMIC DNA]</scope>
</reference>
<dbReference type="InterPro" id="IPR016024">
    <property type="entry name" value="ARM-type_fold"/>
</dbReference>
<feature type="domain" description="PsbP C-terminal" evidence="5">
    <location>
        <begin position="157"/>
        <end position="270"/>
    </location>
</feature>
<evidence type="ECO:0000259" key="5">
    <source>
        <dbReference type="Pfam" id="PF01789"/>
    </source>
</evidence>
<evidence type="ECO:0000256" key="1">
    <source>
        <dbReference type="ARBA" id="ARBA00010394"/>
    </source>
</evidence>
<keyword evidence="2" id="KW-0813">Transport</keyword>
<evidence type="ECO:0000313" key="6">
    <source>
        <dbReference type="EMBL" id="CAK9040845.1"/>
    </source>
</evidence>
<gene>
    <name evidence="6" type="ORF">CCMP2556_LOCUS21953</name>
</gene>
<comment type="caution">
    <text evidence="6">The sequence shown here is derived from an EMBL/GenBank/DDBJ whole genome shotgun (WGS) entry which is preliminary data.</text>
</comment>
<proteinExistence type="inferred from homology"/>
<sequence>MTLCMGRRVPTPSLSRNQISSLEETKSEELSSRKQEQAQKVRCKQPLQRRAGLENVAPCQVLSGKKTSPCKMISASPNKENEEAVPTCIDMQNMFSKRKLFEKEAMLGLSVFAVALGASQKASVTSRRASRRELFWTPLTLLPVAARAEEGLTKIGNDQFSIELPKGFSWNEKFILAKTHTFERSVTASDPYSKWKVGITIDEVFANSLSDVGSADVVADRIASIEKQKDGNFTTDVLSAKDVNAGDIQTYVIEYRCDTSRGYNHFLVRVSEEQMLVEALRTAPTGQVFAALCGLRKALARPRPPIDGVLRCGGAELLVETLRSSSLIPAGKAEAAWCLVQLASGSSVQTHQLVQAGATLAALETLQSSSIAASSALCDFLLQLLANVGGDADGSFRDGLLDADIVNVLGQLFAEMPDFTWTSPERCEVLRSFTWLMASLCRGMQSPMLEKVDAAFDFFPQVLLGTTDAEMLSNATWGLCYLLQGAEEDSEGCRRAVRILTAGFQGEEVPTPHPLLQQVVRCMRMVGDWRCPLPSAALRLAGMLVHLSDSSFTDALLAAGLLGALHADLVDSYAPVQVRRDAAWVLANVAAGSLAQAQSLAEQPGLVEALCDQGPTEVRQECTWAILNLLKHGPDMFVRMGVHRVVCILTNALQADTEPALQRSAMEHLELLTQKLQTPEAGGLVGKLQGLCHSSDGAILQKARFLLQNFFPWQGMPDDDMSNNLSRSG</sequence>
<dbReference type="Pfam" id="PF01789">
    <property type="entry name" value="PsbP"/>
    <property type="match status" value="1"/>
</dbReference>
<dbReference type="Proteomes" id="UP001642484">
    <property type="component" value="Unassembled WGS sequence"/>
</dbReference>
<organism evidence="6 7">
    <name type="scientific">Durusdinium trenchii</name>
    <dbReference type="NCBI Taxonomy" id="1381693"/>
    <lineage>
        <taxon>Eukaryota</taxon>
        <taxon>Sar</taxon>
        <taxon>Alveolata</taxon>
        <taxon>Dinophyceae</taxon>
        <taxon>Suessiales</taxon>
        <taxon>Symbiodiniaceae</taxon>
        <taxon>Durusdinium</taxon>
    </lineage>
</organism>
<keyword evidence="3" id="KW-0653">Protein transport</keyword>
<dbReference type="Gene3D" id="1.25.10.10">
    <property type="entry name" value="Leucine-rich Repeat Variant"/>
    <property type="match status" value="1"/>
</dbReference>
<feature type="region of interest" description="Disordered" evidence="4">
    <location>
        <begin position="20"/>
        <end position="43"/>
    </location>
</feature>
<name>A0ABP0LNW7_9DINO</name>